<keyword evidence="3" id="KW-0067">ATP-binding</keyword>
<dbReference type="FunFam" id="3.40.50.300:FF:001197">
    <property type="entry name" value="Putative ATP-binding cassette family ATPase"/>
    <property type="match status" value="1"/>
</dbReference>
<feature type="domain" description="ABC transporter" evidence="5">
    <location>
        <begin position="542"/>
        <end position="759"/>
    </location>
</feature>
<dbReference type="PANTHER" id="PTHR19211">
    <property type="entry name" value="ATP-BINDING TRANSPORT PROTEIN-RELATED"/>
    <property type="match status" value="1"/>
</dbReference>
<dbReference type="PANTHER" id="PTHR19211:SF14">
    <property type="entry name" value="ATP-BINDING CASSETTE SUB-FAMILY F MEMBER 1"/>
    <property type="match status" value="1"/>
</dbReference>
<dbReference type="GO" id="GO:0016887">
    <property type="term" value="F:ATP hydrolysis activity"/>
    <property type="evidence" value="ECO:0007669"/>
    <property type="project" value="InterPro"/>
</dbReference>
<evidence type="ECO:0000313" key="6">
    <source>
        <dbReference type="EMBL" id="CAE4631802.1"/>
    </source>
</evidence>
<organism evidence="6">
    <name type="scientific">Alexandrium monilatum</name>
    <dbReference type="NCBI Taxonomy" id="311494"/>
    <lineage>
        <taxon>Eukaryota</taxon>
        <taxon>Sar</taxon>
        <taxon>Alveolata</taxon>
        <taxon>Dinophyceae</taxon>
        <taxon>Gonyaulacales</taxon>
        <taxon>Pyrocystaceae</taxon>
        <taxon>Alexandrium</taxon>
    </lineage>
</organism>
<proteinExistence type="predicted"/>
<evidence type="ECO:0000259" key="5">
    <source>
        <dbReference type="PROSITE" id="PS50893"/>
    </source>
</evidence>
<evidence type="ECO:0000256" key="3">
    <source>
        <dbReference type="ARBA" id="ARBA00022840"/>
    </source>
</evidence>
<dbReference type="InterPro" id="IPR003593">
    <property type="entry name" value="AAA+_ATPase"/>
</dbReference>
<dbReference type="Pfam" id="PF00005">
    <property type="entry name" value="ABC_tran"/>
    <property type="match status" value="2"/>
</dbReference>
<dbReference type="InterPro" id="IPR027417">
    <property type="entry name" value="P-loop_NTPase"/>
</dbReference>
<dbReference type="CDD" id="cd03221">
    <property type="entry name" value="ABCF_EF-3"/>
    <property type="match status" value="2"/>
</dbReference>
<dbReference type="EMBL" id="HBNR01062056">
    <property type="protein sequence ID" value="CAE4631802.1"/>
    <property type="molecule type" value="Transcribed_RNA"/>
</dbReference>
<dbReference type="GO" id="GO:0005524">
    <property type="term" value="F:ATP binding"/>
    <property type="evidence" value="ECO:0007669"/>
    <property type="project" value="UniProtKB-KW"/>
</dbReference>
<dbReference type="FunFam" id="3.40.50.300:FF:001092">
    <property type="entry name" value="ATP-binding cassette sub-family F member 2"/>
    <property type="match status" value="1"/>
</dbReference>
<dbReference type="Pfam" id="PF12848">
    <property type="entry name" value="ABC_tran_Xtn"/>
    <property type="match status" value="1"/>
</dbReference>
<dbReference type="InterPro" id="IPR003439">
    <property type="entry name" value="ABC_transporter-like_ATP-bd"/>
</dbReference>
<dbReference type="PROSITE" id="PS50893">
    <property type="entry name" value="ABC_TRANSPORTER_2"/>
    <property type="match status" value="2"/>
</dbReference>
<dbReference type="Gene3D" id="3.40.50.300">
    <property type="entry name" value="P-loop containing nucleotide triphosphate hydrolases"/>
    <property type="match status" value="3"/>
</dbReference>
<dbReference type="SMART" id="SM00382">
    <property type="entry name" value="AAA"/>
    <property type="match status" value="2"/>
</dbReference>
<name>A0A7S4S1P8_9DINO</name>
<dbReference type="AlphaFoldDB" id="A0A7S4S1P8"/>
<sequence>MAPPSAEDVQGVLKTACGQEAFDEDTLTYIASIITDAEESAEDPRELVGLIGDFLTDAGVAADEGAALELCKRIAGQLHPGKEAGGHTVQEDSALAEKEGPALQKPVVLSSLLGAEGSAGSTFADVYQVGGGPAVKGGIEEMPQEQLKTVAAIGRAKKEKAARRAERKAWRAEAKGEEDAVWVDVPTGVSLGSAAGGVDFHLERASLTNKKGTGDLLHDVTCTFTQGRRYGLVGRNGVGKSTLLDAVARRELPGVPACSIFYVRQEVEGDGRTSLQWVLEADSERAMLVAERERLEGSGSSAGSARLVQVYQRLEELAGDEEHLREKRAADILRGLGFDEQMRAKATQDLSGGLRMRVAIACALFVSPGLLLLDEPTNHLDLETVVWLEKYLNTEFHQTLLVVSHDRMFLNEVVTDICLFENEKLELSRGDYATFEKVREEHRTRQERLREAQEMKREHLQEYITKHAEAGSNGCKAAAQRKARMRKLERLGMEAQAQIDGRKLKVSYDGPVEDVKEVDAERATVLTFPDPGVCDSLGNALLRFDDATFGYREGPALFSGVSFSVDQSSRIAILGRNGAGKSTLIKLLLGKLKPTSGICQRHRGARVQYIAQHHLDELDGDSKPLKLALERYPGDGSNSHELRMRQHLGHFGLGGDVLPFQSIRTLSGGQKFRVSLALAMWEKPHLLVMDEPTNHLDMETIDALVKAIDDFKGGVMVVSHDQHLIASCCKELRVVANRRVVQYNGTIETYKKQILTGKA</sequence>
<evidence type="ECO:0000256" key="4">
    <source>
        <dbReference type="SAM" id="MobiDB-lite"/>
    </source>
</evidence>
<dbReference type="InterPro" id="IPR032781">
    <property type="entry name" value="ABC_tran_Xtn"/>
</dbReference>
<keyword evidence="1" id="KW-0677">Repeat</keyword>
<dbReference type="InterPro" id="IPR050611">
    <property type="entry name" value="ABCF"/>
</dbReference>
<gene>
    <name evidence="6" type="ORF">AMON00008_LOCUS43738</name>
</gene>
<reference evidence="6" key="1">
    <citation type="submission" date="2021-01" db="EMBL/GenBank/DDBJ databases">
        <authorList>
            <person name="Corre E."/>
            <person name="Pelletier E."/>
            <person name="Niang G."/>
            <person name="Scheremetjew M."/>
            <person name="Finn R."/>
            <person name="Kale V."/>
            <person name="Holt S."/>
            <person name="Cochrane G."/>
            <person name="Meng A."/>
            <person name="Brown T."/>
            <person name="Cohen L."/>
        </authorList>
    </citation>
    <scope>NUCLEOTIDE SEQUENCE</scope>
    <source>
        <strain evidence="6">CCMP3105</strain>
    </source>
</reference>
<accession>A0A7S4S1P8</accession>
<evidence type="ECO:0000256" key="2">
    <source>
        <dbReference type="ARBA" id="ARBA00022741"/>
    </source>
</evidence>
<feature type="region of interest" description="Disordered" evidence="4">
    <location>
        <begin position="81"/>
        <end position="100"/>
    </location>
</feature>
<feature type="domain" description="ABC transporter" evidence="5">
    <location>
        <begin position="202"/>
        <end position="447"/>
    </location>
</feature>
<evidence type="ECO:0000256" key="1">
    <source>
        <dbReference type="ARBA" id="ARBA00022737"/>
    </source>
</evidence>
<dbReference type="SUPFAM" id="SSF52540">
    <property type="entry name" value="P-loop containing nucleoside triphosphate hydrolases"/>
    <property type="match status" value="2"/>
</dbReference>
<protein>
    <recommendedName>
        <fullName evidence="5">ABC transporter domain-containing protein</fullName>
    </recommendedName>
</protein>
<dbReference type="FunFam" id="3.40.50.300:FF:000011">
    <property type="entry name" value="Putative ABC transporter ATP-binding component"/>
    <property type="match status" value="1"/>
</dbReference>
<keyword evidence="2" id="KW-0547">Nucleotide-binding</keyword>